<gene>
    <name evidence="2" type="ORF">HQN59_16340</name>
</gene>
<protein>
    <recommendedName>
        <fullName evidence="4">3-deoxy-D-arabino-heptulosonate 7-phosphate synthase</fullName>
    </recommendedName>
</protein>
<reference evidence="2 3" key="1">
    <citation type="submission" date="2020-06" db="EMBL/GenBank/DDBJ databases">
        <title>Schlegella sp. ID0723 isolated from air conditioner.</title>
        <authorList>
            <person name="Kim D.Y."/>
            <person name="Kim D.-U."/>
        </authorList>
    </citation>
    <scope>NUCLEOTIDE SEQUENCE [LARGE SCALE GENOMIC DNA]</scope>
    <source>
        <strain evidence="2 3">ID0723</strain>
    </source>
</reference>
<feature type="compositionally biased region" description="Low complexity" evidence="1">
    <location>
        <begin position="211"/>
        <end position="221"/>
    </location>
</feature>
<name>A0A7Y6NQ68_9BURK</name>
<dbReference type="EMBL" id="JABWMJ010000007">
    <property type="protein sequence ID" value="NUZ07333.1"/>
    <property type="molecule type" value="Genomic_DNA"/>
</dbReference>
<evidence type="ECO:0000313" key="2">
    <source>
        <dbReference type="EMBL" id="NUZ07333.1"/>
    </source>
</evidence>
<dbReference type="AlphaFoldDB" id="A0A7Y6NQ68"/>
<feature type="region of interest" description="Disordered" evidence="1">
    <location>
        <begin position="201"/>
        <end position="228"/>
    </location>
</feature>
<dbReference type="Proteomes" id="UP000529637">
    <property type="component" value="Unassembled WGS sequence"/>
</dbReference>
<dbReference type="RefSeq" id="WP_176070177.1">
    <property type="nucleotide sequence ID" value="NZ_JABWMJ010000007.1"/>
</dbReference>
<sequence length="452" mass="47261">MSAEALLLAALRRAPRRYALPALPASVEEAAAEGPASALAFSIEHAREALARGATPAAELGHAFTAALDALIRSALQPGTGDAAFQAAVLQVRAPEVGTHARLAARHERDRRAARAAVDALAHPGKLRALPSGTWRDGLAGLHALAARDDWPAVTRALDALHADATAVDATALERVRAHPAIARLVRAAELATTPAVRHYESLRGDGGPRAGSAGAASTGKQAKRRGAATEARTLAALAAVATRLDAADPVGPRHRAVGGLLVPKGYPGDPVRAKNEWDAALVREAATADHGELCLLVEAKASPEAAHADLPRLWRGLRRLAEARAGSVYRFPTRDGMVALDGDSLRRLQPPASALPPTVFYCCDAPADHPQRLDAASRGMLLSEPACLAFAARLLDGALASSDELTPVWRDLLQARRLVAVLHQHANARTVREAMLHPDDLLAASDAEGAG</sequence>
<proteinExistence type="predicted"/>
<comment type="caution">
    <text evidence="2">The sequence shown here is derived from an EMBL/GenBank/DDBJ whole genome shotgun (WGS) entry which is preliminary data.</text>
</comment>
<organism evidence="2 3">
    <name type="scientific">Piscinibacter koreensis</name>
    <dbReference type="NCBI Taxonomy" id="2742824"/>
    <lineage>
        <taxon>Bacteria</taxon>
        <taxon>Pseudomonadati</taxon>
        <taxon>Pseudomonadota</taxon>
        <taxon>Betaproteobacteria</taxon>
        <taxon>Burkholderiales</taxon>
        <taxon>Sphaerotilaceae</taxon>
        <taxon>Piscinibacter</taxon>
    </lineage>
</organism>
<evidence type="ECO:0000256" key="1">
    <source>
        <dbReference type="SAM" id="MobiDB-lite"/>
    </source>
</evidence>
<evidence type="ECO:0000313" key="3">
    <source>
        <dbReference type="Proteomes" id="UP000529637"/>
    </source>
</evidence>
<keyword evidence="3" id="KW-1185">Reference proteome</keyword>
<evidence type="ECO:0008006" key="4">
    <source>
        <dbReference type="Google" id="ProtNLM"/>
    </source>
</evidence>
<accession>A0A7Y6NQ68</accession>